<organism evidence="2 3">
    <name type="scientific">Epichloe festucae (strain Fl1)</name>
    <dbReference type="NCBI Taxonomy" id="877507"/>
    <lineage>
        <taxon>Eukaryota</taxon>
        <taxon>Fungi</taxon>
        <taxon>Dikarya</taxon>
        <taxon>Ascomycota</taxon>
        <taxon>Pezizomycotina</taxon>
        <taxon>Sordariomycetes</taxon>
        <taxon>Hypocreomycetidae</taxon>
        <taxon>Hypocreales</taxon>
        <taxon>Clavicipitaceae</taxon>
        <taxon>Epichloe</taxon>
    </lineage>
</organism>
<feature type="signal peptide" evidence="1">
    <location>
        <begin position="1"/>
        <end position="19"/>
    </location>
</feature>
<evidence type="ECO:0000256" key="1">
    <source>
        <dbReference type="SAM" id="SignalP"/>
    </source>
</evidence>
<evidence type="ECO:0000313" key="2">
    <source>
        <dbReference type="EMBL" id="QPG98037.1"/>
    </source>
</evidence>
<name>A0A7S9KQH8_EPIFF</name>
<dbReference type="AlphaFoldDB" id="A0A7S9KQH8"/>
<keyword evidence="1" id="KW-0732">Signal</keyword>
<evidence type="ECO:0000313" key="3">
    <source>
        <dbReference type="Proteomes" id="UP000594364"/>
    </source>
</evidence>
<dbReference type="OrthoDB" id="4959982at2759"/>
<gene>
    <name evidence="2" type="ORF">C2857_007177</name>
</gene>
<sequence length="193" mass="21204">MKFSKATSILFFCASAVSALRLPIAERRVGILQDEALAKRGAAEVGFGDVLDRREASAEPGVPPAAGKYEDLTRRDEEKDAMKEILKYLRNIKTGSIGGPSSWPTSKWEDLHGDNKSDFDGKYVCQVKKSGSKYEARVIAHKSFGKNIKQGHVFKTTKVDACKDKKGKEVPPTYGRAIHFLRKAFGGDKPPGC</sequence>
<proteinExistence type="predicted"/>
<protein>
    <submittedName>
        <fullName evidence="2">Uncharacterized protein</fullName>
    </submittedName>
</protein>
<keyword evidence="3" id="KW-1185">Reference proteome</keyword>
<dbReference type="EMBL" id="CP031386">
    <property type="protein sequence ID" value="QPG98037.1"/>
    <property type="molecule type" value="Genomic_DNA"/>
</dbReference>
<dbReference type="Proteomes" id="UP000594364">
    <property type="component" value="Chromosome 2"/>
</dbReference>
<feature type="chain" id="PRO_5034072455" evidence="1">
    <location>
        <begin position="20"/>
        <end position="193"/>
    </location>
</feature>
<accession>A0A7S9KQH8</accession>
<reference evidence="2 3" key="1">
    <citation type="journal article" date="2018" name="PLoS Genet.">
        <title>Repeat elements organise 3D genome structure and mediate transcription in the filamentous fungus Epichloe festucae.</title>
        <authorList>
            <person name="Winter D.J."/>
            <person name="Ganley A.R.D."/>
            <person name="Young C.A."/>
            <person name="Liachko I."/>
            <person name="Schardl C.L."/>
            <person name="Dupont P.Y."/>
            <person name="Berry D."/>
            <person name="Ram A."/>
            <person name="Scott B."/>
            <person name="Cox M.P."/>
        </authorList>
    </citation>
    <scope>NUCLEOTIDE SEQUENCE [LARGE SCALE GENOMIC DNA]</scope>
    <source>
        <strain evidence="2 3">Fl1</strain>
    </source>
</reference>